<evidence type="ECO:0000256" key="1">
    <source>
        <dbReference type="ARBA" id="ARBA00001954"/>
    </source>
</evidence>
<organism evidence="5 6">
    <name type="scientific">Streptomyces venezuelae</name>
    <dbReference type="NCBI Taxonomy" id="54571"/>
    <lineage>
        <taxon>Bacteria</taxon>
        <taxon>Bacillati</taxon>
        <taxon>Actinomycetota</taxon>
        <taxon>Actinomycetes</taxon>
        <taxon>Kitasatosporales</taxon>
        <taxon>Streptomycetaceae</taxon>
        <taxon>Streptomyces</taxon>
    </lineage>
</organism>
<keyword evidence="3" id="KW-0408">Iron</keyword>
<dbReference type="PANTHER" id="PTHR13096">
    <property type="entry name" value="MINA53 MYC INDUCED NUCLEAR ANTIGEN"/>
    <property type="match status" value="1"/>
</dbReference>
<accession>A0A5P2D287</accession>
<evidence type="ECO:0000256" key="2">
    <source>
        <dbReference type="ARBA" id="ARBA00022723"/>
    </source>
</evidence>
<comment type="cofactor">
    <cofactor evidence="1">
        <name>Fe(2+)</name>
        <dbReference type="ChEBI" id="CHEBI:29033"/>
    </cofactor>
</comment>
<evidence type="ECO:0000313" key="5">
    <source>
        <dbReference type="EMBL" id="QES48327.1"/>
    </source>
</evidence>
<feature type="domain" description="JmjC" evidence="4">
    <location>
        <begin position="85"/>
        <end position="223"/>
    </location>
</feature>
<protein>
    <recommendedName>
        <fullName evidence="4">JmjC domain-containing protein</fullName>
    </recommendedName>
</protein>
<dbReference type="Pfam" id="PF08007">
    <property type="entry name" value="JmjC_2"/>
    <property type="match status" value="1"/>
</dbReference>
<dbReference type="InterPro" id="IPR039994">
    <property type="entry name" value="NO66-like"/>
</dbReference>
<evidence type="ECO:0000313" key="6">
    <source>
        <dbReference type="Proteomes" id="UP000325211"/>
    </source>
</evidence>
<dbReference type="PROSITE" id="PS51184">
    <property type="entry name" value="JMJC"/>
    <property type="match status" value="1"/>
</dbReference>
<dbReference type="Proteomes" id="UP000325211">
    <property type="component" value="Chromosome"/>
</dbReference>
<dbReference type="InterPro" id="IPR003347">
    <property type="entry name" value="JmjC_dom"/>
</dbReference>
<keyword evidence="2" id="KW-0479">Metal-binding</keyword>
<reference evidence="5 6" key="1">
    <citation type="submission" date="2018-05" db="EMBL/GenBank/DDBJ databases">
        <title>Streptomyces venezuelae.</title>
        <authorList>
            <person name="Kim W."/>
            <person name="Lee N."/>
            <person name="Cho B.-K."/>
        </authorList>
    </citation>
    <scope>NUCLEOTIDE SEQUENCE [LARGE SCALE GENOMIC DNA]</scope>
    <source>
        <strain evidence="5 6">ATCC 21782</strain>
    </source>
</reference>
<dbReference type="SUPFAM" id="SSF51197">
    <property type="entry name" value="Clavaminate synthase-like"/>
    <property type="match status" value="1"/>
</dbReference>
<dbReference type="OrthoDB" id="9764016at2"/>
<evidence type="ECO:0000256" key="3">
    <source>
        <dbReference type="ARBA" id="ARBA00023004"/>
    </source>
</evidence>
<proteinExistence type="predicted"/>
<dbReference type="EMBL" id="CP029190">
    <property type="protein sequence ID" value="QES48327.1"/>
    <property type="molecule type" value="Genomic_DNA"/>
</dbReference>
<dbReference type="Gene3D" id="2.60.120.650">
    <property type="entry name" value="Cupin"/>
    <property type="match status" value="1"/>
</dbReference>
<dbReference type="PANTHER" id="PTHR13096:SF8">
    <property type="entry name" value="RIBOSOMAL OXYGENASE 1"/>
    <property type="match status" value="1"/>
</dbReference>
<gene>
    <name evidence="5" type="ORF">DEJ50_11355</name>
</gene>
<sequence length="274" mass="30389">MGAFWNKRHGLFKNASPVAGMLDETAIQEVLDVGLLRWPYFMLLKEGIQPAISDFTRTRNVRGQSVSDFADAEKVRKHLAGGATMKLSQLEDWHRPTRQLMDEIESRLPAELKAYVFYTPCDNTGMLPHRDPSHVLAVQIAGAKEWRIYDAPDKVDSRGGLLPELDADSHSRSFVMEPGDVLYLPHGVPHVATARTGTSLHLTLTLTEPAPLELVESLMQGFGEEADRLESTTSGISTEAKAEAVTRALLGYLDQVDPDALVDKTVARMRNRRA</sequence>
<dbReference type="GO" id="GO:0046872">
    <property type="term" value="F:metal ion binding"/>
    <property type="evidence" value="ECO:0007669"/>
    <property type="project" value="UniProtKB-KW"/>
</dbReference>
<evidence type="ECO:0000259" key="4">
    <source>
        <dbReference type="PROSITE" id="PS51184"/>
    </source>
</evidence>
<name>A0A5P2D287_STRVZ</name>
<dbReference type="AlphaFoldDB" id="A0A5P2D287"/>